<dbReference type="Pfam" id="PF07730">
    <property type="entry name" value="HisKA_3"/>
    <property type="match status" value="1"/>
</dbReference>
<keyword evidence="5" id="KW-1133">Transmembrane helix</keyword>
<dbReference type="InterPro" id="IPR050482">
    <property type="entry name" value="Sensor_HK_TwoCompSys"/>
</dbReference>
<keyword evidence="5" id="KW-0472">Membrane</keyword>
<dbReference type="AlphaFoldDB" id="A0A7V4XQB9"/>
<evidence type="ECO:0000256" key="1">
    <source>
        <dbReference type="ARBA" id="ARBA00022679"/>
    </source>
</evidence>
<feature type="transmembrane region" description="Helical" evidence="5">
    <location>
        <begin position="43"/>
        <end position="62"/>
    </location>
</feature>
<dbReference type="CDD" id="cd16917">
    <property type="entry name" value="HATPase_UhpB-NarQ-NarX-like"/>
    <property type="match status" value="1"/>
</dbReference>
<feature type="transmembrane region" description="Helical" evidence="5">
    <location>
        <begin position="95"/>
        <end position="124"/>
    </location>
</feature>
<evidence type="ECO:0000256" key="4">
    <source>
        <dbReference type="SAM" id="MobiDB-lite"/>
    </source>
</evidence>
<dbReference type="GO" id="GO:0016020">
    <property type="term" value="C:membrane"/>
    <property type="evidence" value="ECO:0007669"/>
    <property type="project" value="InterPro"/>
</dbReference>
<dbReference type="SMART" id="SM00387">
    <property type="entry name" value="HATPase_c"/>
    <property type="match status" value="1"/>
</dbReference>
<reference evidence="7" key="1">
    <citation type="journal article" date="2020" name="mSystems">
        <title>Genome- and Community-Level Interaction Insights into Carbon Utilization and Element Cycling Functions of Hydrothermarchaeota in Hydrothermal Sediment.</title>
        <authorList>
            <person name="Zhou Z."/>
            <person name="Liu Y."/>
            <person name="Xu W."/>
            <person name="Pan J."/>
            <person name="Luo Z.H."/>
            <person name="Li M."/>
        </authorList>
    </citation>
    <scope>NUCLEOTIDE SEQUENCE [LARGE SCALE GENOMIC DNA]</scope>
    <source>
        <strain evidence="7">SpSt-855</strain>
    </source>
</reference>
<feature type="domain" description="Histidine kinase/HSP90-like ATPase" evidence="6">
    <location>
        <begin position="300"/>
        <end position="387"/>
    </location>
</feature>
<sequence length="403" mass="44483">MTTPSQSESRAVPASTCGRLDDPTAPSSQFTNWFRGMRRQGRAIDFVWLIYSIFFLIEPIQQKSAKPWVEFGIAYVIFLAIYTGLVFARNTRQQVALFIAMAVLGFAYVPINQSACGIFIYIAAFLPFATESVWVCPLTIGGVCAGAAIEGYYFHMSPWTWGIILFMAIAVGCGNMVMAQQKRSGMKLMLAHQELAQLAKVAERERIARDLHDLLGHTLSVVVLKAELAGRYFDRDHERARQEIAEVESISRQALQQVREAVTGFRMQGLDAEIDNAQRSLAAAGIKLTCMTRPARHGPAEESVLSLILREAITNVLRHAQATEVRLEFTSTPEGERLTVTDNGRGGIRQEGNGLRGMRERVQMLGGSFRLDSTQGTSICIDLPTQALAQVPAQIPAHAQVHA</sequence>
<dbReference type="SUPFAM" id="SSF55874">
    <property type="entry name" value="ATPase domain of HSP90 chaperone/DNA topoisomerase II/histidine kinase"/>
    <property type="match status" value="1"/>
</dbReference>
<evidence type="ECO:0000259" key="6">
    <source>
        <dbReference type="SMART" id="SM00387"/>
    </source>
</evidence>
<dbReference type="EMBL" id="DTKL01000010">
    <property type="protein sequence ID" value="HGY93229.1"/>
    <property type="molecule type" value="Genomic_DNA"/>
</dbReference>
<dbReference type="InterPro" id="IPR036890">
    <property type="entry name" value="HATPase_C_sf"/>
</dbReference>
<dbReference type="Gene3D" id="1.20.5.1930">
    <property type="match status" value="1"/>
</dbReference>
<comment type="caution">
    <text evidence="7">The sequence shown here is derived from an EMBL/GenBank/DDBJ whole genome shotgun (WGS) entry which is preliminary data.</text>
</comment>
<evidence type="ECO:0000256" key="3">
    <source>
        <dbReference type="ARBA" id="ARBA00023012"/>
    </source>
</evidence>
<name>A0A7V4XQB9_9BACT</name>
<dbReference type="GO" id="GO:0000155">
    <property type="term" value="F:phosphorelay sensor kinase activity"/>
    <property type="evidence" value="ECO:0007669"/>
    <property type="project" value="InterPro"/>
</dbReference>
<dbReference type="Gene3D" id="3.30.565.10">
    <property type="entry name" value="Histidine kinase-like ATPase, C-terminal domain"/>
    <property type="match status" value="1"/>
</dbReference>
<gene>
    <name evidence="7" type="ORF">ENW50_00850</name>
</gene>
<dbReference type="PANTHER" id="PTHR24421:SF63">
    <property type="entry name" value="SENSOR HISTIDINE KINASE DESK"/>
    <property type="match status" value="1"/>
</dbReference>
<keyword evidence="5" id="KW-0812">Transmembrane</keyword>
<feature type="transmembrane region" description="Helical" evidence="5">
    <location>
        <begin position="68"/>
        <end position="88"/>
    </location>
</feature>
<feature type="transmembrane region" description="Helical" evidence="5">
    <location>
        <begin position="159"/>
        <end position="179"/>
    </location>
</feature>
<evidence type="ECO:0000256" key="2">
    <source>
        <dbReference type="ARBA" id="ARBA00022777"/>
    </source>
</evidence>
<accession>A0A7V4XQB9</accession>
<organism evidence="7">
    <name type="scientific">Acidobacterium capsulatum</name>
    <dbReference type="NCBI Taxonomy" id="33075"/>
    <lineage>
        <taxon>Bacteria</taxon>
        <taxon>Pseudomonadati</taxon>
        <taxon>Acidobacteriota</taxon>
        <taxon>Terriglobia</taxon>
        <taxon>Terriglobales</taxon>
        <taxon>Acidobacteriaceae</taxon>
        <taxon>Acidobacterium</taxon>
    </lineage>
</organism>
<dbReference type="Pfam" id="PF02518">
    <property type="entry name" value="HATPase_c"/>
    <property type="match status" value="1"/>
</dbReference>
<dbReference type="InterPro" id="IPR011712">
    <property type="entry name" value="Sig_transdc_His_kin_sub3_dim/P"/>
</dbReference>
<feature type="region of interest" description="Disordered" evidence="4">
    <location>
        <begin position="1"/>
        <end position="23"/>
    </location>
</feature>
<dbReference type="InterPro" id="IPR003594">
    <property type="entry name" value="HATPase_dom"/>
</dbReference>
<dbReference type="PANTHER" id="PTHR24421">
    <property type="entry name" value="NITRATE/NITRITE SENSOR PROTEIN NARX-RELATED"/>
    <property type="match status" value="1"/>
</dbReference>
<keyword evidence="3" id="KW-0902">Two-component regulatory system</keyword>
<keyword evidence="1" id="KW-0808">Transferase</keyword>
<evidence type="ECO:0000256" key="5">
    <source>
        <dbReference type="SAM" id="Phobius"/>
    </source>
</evidence>
<keyword evidence="2 7" id="KW-0418">Kinase</keyword>
<proteinExistence type="predicted"/>
<dbReference type="GO" id="GO:0046983">
    <property type="term" value="F:protein dimerization activity"/>
    <property type="evidence" value="ECO:0007669"/>
    <property type="project" value="InterPro"/>
</dbReference>
<evidence type="ECO:0000313" key="7">
    <source>
        <dbReference type="EMBL" id="HGY93229.1"/>
    </source>
</evidence>
<protein>
    <submittedName>
        <fullName evidence="7">Sensor histidine kinase</fullName>
    </submittedName>
</protein>